<gene>
    <name evidence="5" type="ORF">AC094_14750</name>
</gene>
<dbReference type="Pfam" id="PF17836">
    <property type="entry name" value="PglD_N"/>
    <property type="match status" value="1"/>
</dbReference>
<sequence length="214" mass="22364">MKPLILVGGGGHCKSVIDVAESMGHSILGILDLPKNVGHFILGYPVLGTDDDIHLFVNQADFIVTVGFIKESSLRLKIHDKIRTSGGHLGTLIASTAYVSRHAQIGAGTVVMHHAFVNAGARIGSGCIINTFVNVEHDALIGDNCHISTGAMVNGDCKVGECSFLGSQSVMVNGTSIISGCIIGAGSVVRKDILEKGIYSGNPAILKIKTYDGL</sequence>
<evidence type="ECO:0000313" key="6">
    <source>
        <dbReference type="Proteomes" id="UP000093197"/>
    </source>
</evidence>
<dbReference type="AlphaFoldDB" id="A0A853PYF0"/>
<dbReference type="SUPFAM" id="SSF51161">
    <property type="entry name" value="Trimeric LpxA-like enzymes"/>
    <property type="match status" value="1"/>
</dbReference>
<dbReference type="InterPro" id="IPR020019">
    <property type="entry name" value="AcTrfase_PglD-like"/>
</dbReference>
<dbReference type="CDD" id="cd03360">
    <property type="entry name" value="LbH_AT_putative"/>
    <property type="match status" value="1"/>
</dbReference>
<feature type="binding site" evidence="3">
    <location>
        <position position="67"/>
    </location>
    <ligand>
        <name>substrate</name>
    </ligand>
</feature>
<dbReference type="Pfam" id="PF00132">
    <property type="entry name" value="Hexapep"/>
    <property type="match status" value="1"/>
</dbReference>
<dbReference type="Gene3D" id="2.160.10.10">
    <property type="entry name" value="Hexapeptide repeat proteins"/>
    <property type="match status" value="1"/>
</dbReference>
<dbReference type="PANTHER" id="PTHR43300">
    <property type="entry name" value="ACETYLTRANSFERASE"/>
    <property type="match status" value="1"/>
</dbReference>
<comment type="similarity">
    <text evidence="1">Belongs to the transferase hexapeptide repeat family.</text>
</comment>
<keyword evidence="5" id="KW-0808">Transferase</keyword>
<evidence type="ECO:0000256" key="2">
    <source>
        <dbReference type="PIRSR" id="PIRSR620019-1"/>
    </source>
</evidence>
<evidence type="ECO:0000259" key="4">
    <source>
        <dbReference type="Pfam" id="PF17836"/>
    </source>
</evidence>
<evidence type="ECO:0000256" key="1">
    <source>
        <dbReference type="ARBA" id="ARBA00007274"/>
    </source>
</evidence>
<evidence type="ECO:0000256" key="3">
    <source>
        <dbReference type="PIRSR" id="PIRSR620019-2"/>
    </source>
</evidence>
<dbReference type="InterPro" id="IPR041561">
    <property type="entry name" value="PglD_N"/>
</dbReference>
<dbReference type="InterPro" id="IPR050179">
    <property type="entry name" value="Trans_hexapeptide_repeat"/>
</dbReference>
<dbReference type="InterPro" id="IPR011004">
    <property type="entry name" value="Trimer_LpxA-like_sf"/>
</dbReference>
<evidence type="ECO:0000313" key="5">
    <source>
        <dbReference type="EMBL" id="OCR33427.1"/>
    </source>
</evidence>
<name>A0A853PYF0_BACFG</name>
<protein>
    <submittedName>
        <fullName evidence="5">Acetyl transferase</fullName>
    </submittedName>
</protein>
<proteinExistence type="inferred from homology"/>
<dbReference type="NCBIfam" id="TIGR03570">
    <property type="entry name" value="NeuD_NnaD"/>
    <property type="match status" value="1"/>
</dbReference>
<dbReference type="Gene3D" id="3.40.50.20">
    <property type="match status" value="1"/>
</dbReference>
<dbReference type="GO" id="GO:0016740">
    <property type="term" value="F:transferase activity"/>
    <property type="evidence" value="ECO:0007669"/>
    <property type="project" value="UniProtKB-KW"/>
</dbReference>
<reference evidence="5 6" key="1">
    <citation type="journal article" date="2016" name="PLoS ONE">
        <title>Genomic Diversity of Enterotoxigenic Strains of Bacteroides fragilis.</title>
        <authorList>
            <person name="Pierce J.V."/>
            <person name="Bernstein H.D."/>
        </authorList>
    </citation>
    <scope>NUCLEOTIDE SEQUENCE [LARGE SCALE GENOMIC DNA]</scope>
    <source>
        <strain evidence="5 6">20793-3</strain>
    </source>
</reference>
<comment type="caution">
    <text evidence="5">The sequence shown here is derived from an EMBL/GenBank/DDBJ whole genome shotgun (WGS) entry which is preliminary data.</text>
</comment>
<dbReference type="EMBL" id="LIDT01000014">
    <property type="protein sequence ID" value="OCR33427.1"/>
    <property type="molecule type" value="Genomic_DNA"/>
</dbReference>
<dbReference type="InterPro" id="IPR001451">
    <property type="entry name" value="Hexapep"/>
</dbReference>
<feature type="binding site" evidence="3">
    <location>
        <position position="146"/>
    </location>
    <ligand>
        <name>acetyl-CoA</name>
        <dbReference type="ChEBI" id="CHEBI:57288"/>
    </ligand>
</feature>
<feature type="site" description="Increases basicity of active site His" evidence="2">
    <location>
        <position position="138"/>
    </location>
</feature>
<dbReference type="PANTHER" id="PTHR43300:SF7">
    <property type="entry name" value="UDP-N-ACETYLBACILLOSAMINE N-ACETYLTRANSFERASE"/>
    <property type="match status" value="1"/>
</dbReference>
<accession>A0A853PYF0</accession>
<feature type="domain" description="PglD N-terminal" evidence="4">
    <location>
        <begin position="4"/>
        <end position="81"/>
    </location>
</feature>
<dbReference type="RefSeq" id="WP_032578939.1">
    <property type="nucleotide sequence ID" value="NZ_LIDT01000014.1"/>
</dbReference>
<organism evidence="5 6">
    <name type="scientific">Bacteroides fragilis</name>
    <dbReference type="NCBI Taxonomy" id="817"/>
    <lineage>
        <taxon>Bacteria</taxon>
        <taxon>Pseudomonadati</taxon>
        <taxon>Bacteroidota</taxon>
        <taxon>Bacteroidia</taxon>
        <taxon>Bacteroidales</taxon>
        <taxon>Bacteroidaceae</taxon>
        <taxon>Bacteroides</taxon>
    </lineage>
</organism>
<dbReference type="Proteomes" id="UP000093197">
    <property type="component" value="Unassembled WGS sequence"/>
</dbReference>
<feature type="active site" description="Proton acceptor" evidence="2">
    <location>
        <position position="137"/>
    </location>
</feature>